<proteinExistence type="predicted"/>
<evidence type="ECO:0000313" key="7">
    <source>
        <dbReference type="Proteomes" id="UP000178606"/>
    </source>
</evidence>
<dbReference type="AlphaFoldDB" id="A0A1F6CKJ8"/>
<evidence type="ECO:0000313" key="6">
    <source>
        <dbReference type="EMBL" id="OGG49501.1"/>
    </source>
</evidence>
<evidence type="ECO:0000256" key="1">
    <source>
        <dbReference type="ARBA" id="ARBA00001947"/>
    </source>
</evidence>
<protein>
    <recommendedName>
        <fullName evidence="5">Enoyl reductase (ER) domain-containing protein</fullName>
    </recommendedName>
</protein>
<dbReference type="SMART" id="SM00829">
    <property type="entry name" value="PKS_ER"/>
    <property type="match status" value="1"/>
</dbReference>
<comment type="caution">
    <text evidence="6">The sequence shown here is derived from an EMBL/GenBank/DDBJ whole genome shotgun (WGS) entry which is preliminary data.</text>
</comment>
<dbReference type="Gene3D" id="3.90.180.10">
    <property type="entry name" value="Medium-chain alcohol dehydrogenases, catalytic domain"/>
    <property type="match status" value="1"/>
</dbReference>
<organism evidence="6 7">
    <name type="scientific">Handelsmanbacteria sp. (strain RIFCSPLOWO2_12_FULL_64_10)</name>
    <dbReference type="NCBI Taxonomy" id="1817868"/>
    <lineage>
        <taxon>Bacteria</taxon>
        <taxon>Candidatus Handelsmaniibacteriota</taxon>
    </lineage>
</organism>
<dbReference type="SUPFAM" id="SSF51735">
    <property type="entry name" value="NAD(P)-binding Rossmann-fold domains"/>
    <property type="match status" value="1"/>
</dbReference>
<dbReference type="InterPro" id="IPR013154">
    <property type="entry name" value="ADH-like_N"/>
</dbReference>
<dbReference type="InterPro" id="IPR011032">
    <property type="entry name" value="GroES-like_sf"/>
</dbReference>
<reference evidence="6 7" key="1">
    <citation type="journal article" date="2016" name="Nat. Commun.">
        <title>Thousands of microbial genomes shed light on interconnected biogeochemical processes in an aquifer system.</title>
        <authorList>
            <person name="Anantharaman K."/>
            <person name="Brown C.T."/>
            <person name="Hug L.A."/>
            <person name="Sharon I."/>
            <person name="Castelle C.J."/>
            <person name="Probst A.J."/>
            <person name="Thomas B.C."/>
            <person name="Singh A."/>
            <person name="Wilkins M.J."/>
            <person name="Karaoz U."/>
            <person name="Brodie E.L."/>
            <person name="Williams K.H."/>
            <person name="Hubbard S.S."/>
            <person name="Banfield J.F."/>
        </authorList>
    </citation>
    <scope>NUCLEOTIDE SEQUENCE [LARGE SCALE GENOMIC DNA]</scope>
    <source>
        <strain evidence="7">RIFCSPLOWO2_12_FULL_64_10</strain>
    </source>
</reference>
<evidence type="ECO:0000256" key="2">
    <source>
        <dbReference type="ARBA" id="ARBA00022723"/>
    </source>
</evidence>
<name>A0A1F6CKJ8_HANXR</name>
<keyword evidence="2" id="KW-0479">Metal-binding</keyword>
<dbReference type="CDD" id="cd08279">
    <property type="entry name" value="Zn_ADH_class_III"/>
    <property type="match status" value="1"/>
</dbReference>
<dbReference type="GO" id="GO:0008270">
    <property type="term" value="F:zinc ion binding"/>
    <property type="evidence" value="ECO:0007669"/>
    <property type="project" value="TreeGrafter"/>
</dbReference>
<dbReference type="SUPFAM" id="SSF50129">
    <property type="entry name" value="GroES-like"/>
    <property type="match status" value="2"/>
</dbReference>
<dbReference type="PANTHER" id="PTHR43880">
    <property type="entry name" value="ALCOHOL DEHYDROGENASE"/>
    <property type="match status" value="1"/>
</dbReference>
<dbReference type="InterPro" id="IPR013149">
    <property type="entry name" value="ADH-like_C"/>
</dbReference>
<sequence>MKASVLFKQGEPLRVEDVELAPPKEGEVLVRMAASGVCHSCLHAADGGWKGVPVPIVLGDEGAGVVEEVGPGVSGLRAGDPVILSWSPSCGRCHYCVHGRPVLCERRPPGRGLLMDGTTRMSLRGQPVHHYGHVATYASYSVMPESCAIPVRRDMPLDKAALIGCSVMTGVGAVINTANVPPGAGMAVFGVGGIGLNVVQGGALVAAHPIIAVDVKPNKLEYARKMGASHGVDASREDPAKSIKEITGRGADYAFVAVGDARAVTQAWACLAPGGTCVLIGVPPTGSTVTFEVSSLQGGEKVMRGCSYGSARTREDFPRMVELYLSGKLKIDELITRRYSLEEANEAFRALAEGEVARGLIVF</sequence>
<dbReference type="Proteomes" id="UP000178606">
    <property type="component" value="Unassembled WGS sequence"/>
</dbReference>
<accession>A0A1F6CKJ8</accession>
<feature type="domain" description="Enoyl reductase (ER)" evidence="5">
    <location>
        <begin position="10"/>
        <end position="363"/>
    </location>
</feature>
<dbReference type="Pfam" id="PF00107">
    <property type="entry name" value="ADH_zinc_N"/>
    <property type="match status" value="1"/>
</dbReference>
<dbReference type="FunFam" id="3.40.50.720:FF:000003">
    <property type="entry name" value="S-(hydroxymethyl)glutathione dehydrogenase"/>
    <property type="match status" value="1"/>
</dbReference>
<dbReference type="PANTHER" id="PTHR43880:SF12">
    <property type="entry name" value="ALCOHOL DEHYDROGENASE CLASS-3"/>
    <property type="match status" value="1"/>
</dbReference>
<comment type="cofactor">
    <cofactor evidence="1">
        <name>Zn(2+)</name>
        <dbReference type="ChEBI" id="CHEBI:29105"/>
    </cofactor>
</comment>
<keyword evidence="4" id="KW-0520">NAD</keyword>
<dbReference type="GO" id="GO:0005829">
    <property type="term" value="C:cytosol"/>
    <property type="evidence" value="ECO:0007669"/>
    <property type="project" value="TreeGrafter"/>
</dbReference>
<dbReference type="GO" id="GO:0046294">
    <property type="term" value="P:formaldehyde catabolic process"/>
    <property type="evidence" value="ECO:0007669"/>
    <property type="project" value="TreeGrafter"/>
</dbReference>
<evidence type="ECO:0000256" key="3">
    <source>
        <dbReference type="ARBA" id="ARBA00022833"/>
    </source>
</evidence>
<dbReference type="InterPro" id="IPR036291">
    <property type="entry name" value="NAD(P)-bd_dom_sf"/>
</dbReference>
<keyword evidence="3" id="KW-0862">Zinc</keyword>
<evidence type="ECO:0000259" key="5">
    <source>
        <dbReference type="SMART" id="SM00829"/>
    </source>
</evidence>
<dbReference type="EMBL" id="MFKF01000230">
    <property type="protein sequence ID" value="OGG49501.1"/>
    <property type="molecule type" value="Genomic_DNA"/>
</dbReference>
<dbReference type="GO" id="GO:0051903">
    <property type="term" value="F:S-(hydroxymethyl)glutathione dehydrogenase [NAD(P)+] activity"/>
    <property type="evidence" value="ECO:0007669"/>
    <property type="project" value="TreeGrafter"/>
</dbReference>
<dbReference type="Gene3D" id="3.40.50.720">
    <property type="entry name" value="NAD(P)-binding Rossmann-like Domain"/>
    <property type="match status" value="1"/>
</dbReference>
<gene>
    <name evidence="6" type="ORF">A3F84_08540</name>
</gene>
<dbReference type="Pfam" id="PF08240">
    <property type="entry name" value="ADH_N"/>
    <property type="match status" value="1"/>
</dbReference>
<evidence type="ECO:0000256" key="4">
    <source>
        <dbReference type="ARBA" id="ARBA00023027"/>
    </source>
</evidence>
<dbReference type="InterPro" id="IPR020843">
    <property type="entry name" value="ER"/>
</dbReference>